<reference evidence="2" key="1">
    <citation type="journal article" date="2021" name="Sci. Rep.">
        <title>Diploid genomic architecture of Nitzschia inconspicua, an elite biomass production diatom.</title>
        <authorList>
            <person name="Oliver A."/>
            <person name="Podell S."/>
            <person name="Pinowska A."/>
            <person name="Traller J.C."/>
            <person name="Smith S.R."/>
            <person name="McClure R."/>
            <person name="Beliaev A."/>
            <person name="Bohutskyi P."/>
            <person name="Hill E.A."/>
            <person name="Rabines A."/>
            <person name="Zheng H."/>
            <person name="Allen L.Z."/>
            <person name="Kuo A."/>
            <person name="Grigoriev I.V."/>
            <person name="Allen A.E."/>
            <person name="Hazlebeck D."/>
            <person name="Allen E.E."/>
        </authorList>
    </citation>
    <scope>NUCLEOTIDE SEQUENCE</scope>
    <source>
        <strain evidence="2">Hildebrandi</strain>
    </source>
</reference>
<reference evidence="2" key="2">
    <citation type="submission" date="2021-04" db="EMBL/GenBank/DDBJ databases">
        <authorList>
            <person name="Podell S."/>
        </authorList>
    </citation>
    <scope>NUCLEOTIDE SEQUENCE</scope>
    <source>
        <strain evidence="2">Hildebrandi</strain>
    </source>
</reference>
<feature type="region of interest" description="Disordered" evidence="1">
    <location>
        <begin position="1208"/>
        <end position="1227"/>
    </location>
</feature>
<protein>
    <submittedName>
        <fullName evidence="2">Uncharacterized protein</fullName>
    </submittedName>
</protein>
<feature type="region of interest" description="Disordered" evidence="1">
    <location>
        <begin position="525"/>
        <end position="585"/>
    </location>
</feature>
<keyword evidence="3" id="KW-1185">Reference proteome</keyword>
<feature type="compositionally biased region" description="Polar residues" evidence="1">
    <location>
        <begin position="55"/>
        <end position="75"/>
    </location>
</feature>
<proteinExistence type="predicted"/>
<feature type="compositionally biased region" description="Polar residues" evidence="1">
    <location>
        <begin position="85"/>
        <end position="98"/>
    </location>
</feature>
<feature type="compositionally biased region" description="Basic and acidic residues" evidence="1">
    <location>
        <begin position="901"/>
        <end position="913"/>
    </location>
</feature>
<feature type="compositionally biased region" description="Polar residues" evidence="1">
    <location>
        <begin position="620"/>
        <end position="675"/>
    </location>
</feature>
<comment type="caution">
    <text evidence="2">The sequence shown here is derived from an EMBL/GenBank/DDBJ whole genome shotgun (WGS) entry which is preliminary data.</text>
</comment>
<feature type="compositionally biased region" description="Basic and acidic residues" evidence="1">
    <location>
        <begin position="265"/>
        <end position="274"/>
    </location>
</feature>
<dbReference type="OrthoDB" id="49550at2759"/>
<feature type="compositionally biased region" description="Basic and acidic residues" evidence="1">
    <location>
        <begin position="604"/>
        <end position="616"/>
    </location>
</feature>
<feature type="compositionally biased region" description="Basic and acidic residues" evidence="1">
    <location>
        <begin position="484"/>
        <end position="495"/>
    </location>
</feature>
<feature type="compositionally biased region" description="Basic and acidic residues" evidence="1">
    <location>
        <begin position="676"/>
        <end position="699"/>
    </location>
</feature>
<feature type="compositionally biased region" description="Basic and acidic residues" evidence="1">
    <location>
        <begin position="1278"/>
        <end position="1295"/>
    </location>
</feature>
<feature type="region of interest" description="Disordered" evidence="1">
    <location>
        <begin position="1316"/>
        <end position="1360"/>
    </location>
</feature>
<accession>A0A9K3PJG8</accession>
<feature type="compositionally biased region" description="Polar residues" evidence="1">
    <location>
        <begin position="980"/>
        <end position="995"/>
    </location>
</feature>
<feature type="region of interest" description="Disordered" evidence="1">
    <location>
        <begin position="863"/>
        <end position="995"/>
    </location>
</feature>
<feature type="compositionally biased region" description="Polar residues" evidence="1">
    <location>
        <begin position="298"/>
        <end position="382"/>
    </location>
</feature>
<feature type="region of interest" description="Disordered" evidence="1">
    <location>
        <begin position="1"/>
        <end position="157"/>
    </location>
</feature>
<feature type="compositionally biased region" description="Acidic residues" evidence="1">
    <location>
        <begin position="143"/>
        <end position="155"/>
    </location>
</feature>
<evidence type="ECO:0000313" key="3">
    <source>
        <dbReference type="Proteomes" id="UP000693970"/>
    </source>
</evidence>
<feature type="region of interest" description="Disordered" evidence="1">
    <location>
        <begin position="1266"/>
        <end position="1296"/>
    </location>
</feature>
<evidence type="ECO:0000313" key="2">
    <source>
        <dbReference type="EMBL" id="KAG7347159.1"/>
    </source>
</evidence>
<feature type="compositionally biased region" description="Basic residues" evidence="1">
    <location>
        <begin position="108"/>
        <end position="123"/>
    </location>
</feature>
<feature type="compositionally biased region" description="Polar residues" evidence="1">
    <location>
        <begin position="917"/>
        <end position="927"/>
    </location>
</feature>
<evidence type="ECO:0000256" key="1">
    <source>
        <dbReference type="SAM" id="MobiDB-lite"/>
    </source>
</evidence>
<feature type="region of interest" description="Disordered" evidence="1">
    <location>
        <begin position="1116"/>
        <end position="1153"/>
    </location>
</feature>
<gene>
    <name evidence="2" type="ORF">IV203_006228</name>
</gene>
<sequence>MVEHKNYGRNSLQSRLERSRRYRSRGGSHNDAVSVGDASVTSIDNASVKLDSIDPTDQSKNDTSLVQDQVGTSSTTKERAGCEDNTAQKTENASQAKDSSFAGIQKPPSRRLRLAHKSYKPKRTSMPQSPPADATVAQGSVCSDDDDRQTNEVEDNGVNTRVLASPVKSVDKFPPAELPKKINPVSIQTEVKDLGPDTHQPRRHFQSPKHQVSSPCESMAYQQANAMDEVEEIQDHAVVVQHSSTKRVPVSSGGNHGPSALQSWKQREQKECKVEALASPSTDPRTRGNRVVVVPKTIQGQSPTMKYGSNNQIRHSFTGSVTQMEKTKSMQTKSSNDWSPTPNLSHKRSPSSSAPVATHLRQNQHSPSYQQRQSFGGNTSSPYHDRTSPSRPADGSMYKNLLKPVRRDRDDNSNPTEKVAFGGVIETPKSVTVSSLLASFDSHQNQPLMPMNSKDPRVRHSLPLPSPLSGSKKTSHTSTIQPQRKQDCEQDEPRRQVVVRPSGKSMLESRIVVKAFGNELDDVETVRSNESASHPIGPTQKSLSSPSKGGVAQRYKAVTGRNDTDRESQLPIDEERRSSLATKNDRTHQYYKAAWRVQTNDFDEERKNSDSTRNDEASLSPRQSVLSSWNQRYKNQVQTSSHSQDMQLNEEPSTPIKDQSFQLSVPETKVETIQQETHEHPENLNENNRESDVDSEKVAKESIFSTWQQREKKHKGKLTPSSQPFYSSVSTMYPNEVSSVQEKMNNDVKHQKIEEFDGVVDGSSDEGRDTITEMYGEEAIQETNSLQLSPLKKKTNVQKGIEIFPTTQSQGFNQREPISIEMYADPHPKPEPSPQDSVDVAHETLNADGHSSTAFVEAGRDFLSSPSKQPKKNDQNSASHPWNRDAMHGVIQSWQSRSSKMKADEGSFEEGKKHLQFTPQSVRSNEPTVEIPDESSGRVPPFTPSDIIDEKKSDDLSVDEDRILGVKDDDYADPNRQRTDSSTNPDSDSGLRSSQQLAYDEDSYISNTVSHELFPVPSKSASTRSHGSSTVLKHAESEEISLYVEDDLAKKTKELNVLSQIEMKNSQVDDISKPKVMKEVVNNLSTIENISTENHRSMRINPSPKDNKKYRMGYFSDESPAKTPGDPWAKADTKGVHETSTGAASPKVSNTPRRSNDVVDIWAVSSVSEDEIDEDIQFDETDEWLNRDPEVNDEAMEDTSIVSDLIEESNEQTHNSSNPFSKDPLPTHQDTVISDILDGSKTWNLMGDDAPTQKQEKKLKDTASIPVLDNPNTWTPSKETHTKMVDDKKNSRHDSNVAFDPFLDEAEEGNKEVVPAELFSPTPDPFMTEESFSPLDWSSPRGTTAQHIGYYSSPDSRLEI</sequence>
<feature type="compositionally biased region" description="Polar residues" evidence="1">
    <location>
        <begin position="1138"/>
        <end position="1153"/>
    </location>
</feature>
<feature type="region of interest" description="Disordered" evidence="1">
    <location>
        <begin position="192"/>
        <end position="215"/>
    </location>
</feature>
<dbReference type="Proteomes" id="UP000693970">
    <property type="component" value="Unassembled WGS sequence"/>
</dbReference>
<organism evidence="2 3">
    <name type="scientific">Nitzschia inconspicua</name>
    <dbReference type="NCBI Taxonomy" id="303405"/>
    <lineage>
        <taxon>Eukaryota</taxon>
        <taxon>Sar</taxon>
        <taxon>Stramenopiles</taxon>
        <taxon>Ochrophyta</taxon>
        <taxon>Bacillariophyta</taxon>
        <taxon>Bacillariophyceae</taxon>
        <taxon>Bacillariophycidae</taxon>
        <taxon>Bacillariales</taxon>
        <taxon>Bacillariaceae</taxon>
        <taxon>Nitzschia</taxon>
    </lineage>
</organism>
<feature type="compositionally biased region" description="Basic and acidic residues" evidence="1">
    <location>
        <begin position="562"/>
        <end position="585"/>
    </location>
</feature>
<feature type="region of interest" description="Disordered" evidence="1">
    <location>
        <begin position="602"/>
        <end position="699"/>
    </location>
</feature>
<dbReference type="EMBL" id="JAGRRH010000021">
    <property type="protein sequence ID" value="KAG7347159.1"/>
    <property type="molecule type" value="Genomic_DNA"/>
</dbReference>
<name>A0A9K3PJG8_9STRA</name>
<feature type="region of interest" description="Disordered" evidence="1">
    <location>
        <begin position="443"/>
        <end position="503"/>
    </location>
</feature>
<feature type="compositionally biased region" description="Basic and acidic residues" evidence="1">
    <location>
        <begin position="948"/>
        <end position="979"/>
    </location>
</feature>
<feature type="region of interest" description="Disordered" evidence="1">
    <location>
        <begin position="245"/>
        <end position="397"/>
    </location>
</feature>